<protein>
    <submittedName>
        <fullName evidence="2">Uncharacterized protein</fullName>
    </submittedName>
</protein>
<keyword evidence="1" id="KW-0812">Transmembrane</keyword>
<evidence type="ECO:0000256" key="1">
    <source>
        <dbReference type="SAM" id="Phobius"/>
    </source>
</evidence>
<evidence type="ECO:0000313" key="3">
    <source>
        <dbReference type="Proteomes" id="UP001165395"/>
    </source>
</evidence>
<feature type="transmembrane region" description="Helical" evidence="1">
    <location>
        <begin position="42"/>
        <end position="63"/>
    </location>
</feature>
<dbReference type="RefSeq" id="WP_227182040.1">
    <property type="nucleotide sequence ID" value="NZ_JAJBZT010000013.1"/>
</dbReference>
<feature type="transmembrane region" description="Helical" evidence="1">
    <location>
        <begin position="75"/>
        <end position="97"/>
    </location>
</feature>
<keyword evidence="3" id="KW-1185">Reference proteome</keyword>
<reference evidence="2" key="1">
    <citation type="submission" date="2021-10" db="EMBL/GenBank/DDBJ databases">
        <title>The complete genome sequence of Leeia sp. TBRC 13508.</title>
        <authorList>
            <person name="Charoenyingcharoen P."/>
            <person name="Yukphan P."/>
        </authorList>
    </citation>
    <scope>NUCLEOTIDE SEQUENCE</scope>
    <source>
        <strain evidence="2">TBRC 13508</strain>
    </source>
</reference>
<feature type="transmembrane region" description="Helical" evidence="1">
    <location>
        <begin position="103"/>
        <end position="123"/>
    </location>
</feature>
<sequence length="171" mass="19218">MVISGRIKAPFKIAFRTWELSLILLLVGCLTAEPGDYFKADLATRFAFFGCHYLVATAVFAWTTARLFQLSGYPIPFILCYCFLTLLAIPEVLLPVFDAISTPLASGVSLFWFAFSLYAFSRAIRRLIPIPKRRLVLIIAFGFLFSIIINVLALQIAASNHWVDPTSIFRT</sequence>
<keyword evidence="1" id="KW-0472">Membrane</keyword>
<keyword evidence="1" id="KW-1133">Transmembrane helix</keyword>
<name>A0ABS8DAM1_9NEIS</name>
<accession>A0ABS8DAM1</accession>
<gene>
    <name evidence="2" type="ORF">LIN78_16810</name>
</gene>
<dbReference type="Proteomes" id="UP001165395">
    <property type="component" value="Unassembled WGS sequence"/>
</dbReference>
<comment type="caution">
    <text evidence="2">The sequence shown here is derived from an EMBL/GenBank/DDBJ whole genome shotgun (WGS) entry which is preliminary data.</text>
</comment>
<proteinExistence type="predicted"/>
<organism evidence="2 3">
    <name type="scientific">Leeia speluncae</name>
    <dbReference type="NCBI Taxonomy" id="2884804"/>
    <lineage>
        <taxon>Bacteria</taxon>
        <taxon>Pseudomonadati</taxon>
        <taxon>Pseudomonadota</taxon>
        <taxon>Betaproteobacteria</taxon>
        <taxon>Neisseriales</taxon>
        <taxon>Leeiaceae</taxon>
        <taxon>Leeia</taxon>
    </lineage>
</organism>
<dbReference type="EMBL" id="JAJBZT010000013">
    <property type="protein sequence ID" value="MCB6185209.1"/>
    <property type="molecule type" value="Genomic_DNA"/>
</dbReference>
<feature type="transmembrane region" description="Helical" evidence="1">
    <location>
        <begin position="135"/>
        <end position="158"/>
    </location>
</feature>
<evidence type="ECO:0000313" key="2">
    <source>
        <dbReference type="EMBL" id="MCB6185209.1"/>
    </source>
</evidence>